<dbReference type="GO" id="GO:0004222">
    <property type="term" value="F:metalloendopeptidase activity"/>
    <property type="evidence" value="ECO:0007669"/>
    <property type="project" value="InterPro"/>
</dbReference>
<evidence type="ECO:0000313" key="9">
    <source>
        <dbReference type="EMBL" id="BAO29276.1"/>
    </source>
</evidence>
<evidence type="ECO:0000259" key="8">
    <source>
        <dbReference type="Pfam" id="PF01435"/>
    </source>
</evidence>
<evidence type="ECO:0000256" key="1">
    <source>
        <dbReference type="ARBA" id="ARBA00022670"/>
    </source>
</evidence>
<dbReference type="AlphaFoldDB" id="W0SDY9"/>
<keyword evidence="4 6" id="KW-0862">Zinc</keyword>
<feature type="domain" description="Peptidase M48" evidence="8">
    <location>
        <begin position="77"/>
        <end position="225"/>
    </location>
</feature>
<gene>
    <name evidence="9" type="ORF">SUTH_01477</name>
</gene>
<dbReference type="STRING" id="1223802.SUTH_01477"/>
<protein>
    <recommendedName>
        <fullName evidence="8">Peptidase M48 domain-containing protein</fullName>
    </recommendedName>
</protein>
<evidence type="ECO:0000313" key="10">
    <source>
        <dbReference type="Proteomes" id="UP000031637"/>
    </source>
</evidence>
<dbReference type="GO" id="GO:0046872">
    <property type="term" value="F:metal ion binding"/>
    <property type="evidence" value="ECO:0007669"/>
    <property type="project" value="UniProtKB-KW"/>
</dbReference>
<keyword evidence="10" id="KW-1185">Reference proteome</keyword>
<dbReference type="RefSeq" id="WP_148312877.1">
    <property type="nucleotide sequence ID" value="NZ_AP012547.1"/>
</dbReference>
<evidence type="ECO:0000256" key="6">
    <source>
        <dbReference type="RuleBase" id="RU003983"/>
    </source>
</evidence>
<dbReference type="EMBL" id="AP012547">
    <property type="protein sequence ID" value="BAO29276.1"/>
    <property type="molecule type" value="Genomic_DNA"/>
</dbReference>
<dbReference type="GO" id="GO:0006508">
    <property type="term" value="P:proteolysis"/>
    <property type="evidence" value="ECO:0007669"/>
    <property type="project" value="UniProtKB-KW"/>
</dbReference>
<evidence type="ECO:0000256" key="5">
    <source>
        <dbReference type="ARBA" id="ARBA00023049"/>
    </source>
</evidence>
<reference evidence="9 10" key="1">
    <citation type="journal article" date="2014" name="Syst. Appl. Microbiol.">
        <title>Complete genomes of freshwater sulfur oxidizers Sulfuricella denitrificans skB26 and Sulfuritalea hydrogenivorans sk43H: genetic insights into the sulfur oxidation pathway of betaproteobacteria.</title>
        <authorList>
            <person name="Watanabe T."/>
            <person name="Kojima H."/>
            <person name="Fukui M."/>
        </authorList>
    </citation>
    <scope>NUCLEOTIDE SEQUENCE [LARGE SCALE GENOMIC DNA]</scope>
    <source>
        <strain evidence="9">DSM22779</strain>
    </source>
</reference>
<comment type="cofactor">
    <cofactor evidence="6">
        <name>Zn(2+)</name>
        <dbReference type="ChEBI" id="CHEBI:29105"/>
    </cofactor>
    <text evidence="6">Binds 1 zinc ion per subunit.</text>
</comment>
<dbReference type="KEGG" id="shd:SUTH_01477"/>
<feature type="signal peptide" evidence="7">
    <location>
        <begin position="1"/>
        <end position="25"/>
    </location>
</feature>
<sequence>MNCPPYRIASRLPLLVAAALLSACAGTSPGGRPQMAAPEPVSALYSSLDLNLTLAGLAPVATPCEGIQCQVDKGFERQVQRLGTRLAETAYATYPELKDRIPQFTFIVAEKIEAGSSSDASGSIVIYRGVRKARIDEETLAYLVAREMGHVVARHHDEKSAATIISSLIAQLVLAPANLARGVAFIASSTAGAFGKGLVASSSIPEQRKEADIIALDLLARQGWSETDIVDSLLDYSNRLGRDSWSKEVERTALRISNYRSADAVALADPISR</sequence>
<keyword evidence="5 6" id="KW-0482">Metalloprotease</keyword>
<evidence type="ECO:0000256" key="4">
    <source>
        <dbReference type="ARBA" id="ARBA00022833"/>
    </source>
</evidence>
<evidence type="ECO:0000256" key="3">
    <source>
        <dbReference type="ARBA" id="ARBA00022801"/>
    </source>
</evidence>
<dbReference type="InterPro" id="IPR001915">
    <property type="entry name" value="Peptidase_M48"/>
</dbReference>
<dbReference type="Proteomes" id="UP000031637">
    <property type="component" value="Chromosome"/>
</dbReference>
<dbReference type="HOGENOM" id="CLU_939846_0_0_4"/>
<feature type="chain" id="PRO_5004796250" description="Peptidase M48 domain-containing protein" evidence="7">
    <location>
        <begin position="26"/>
        <end position="273"/>
    </location>
</feature>
<comment type="similarity">
    <text evidence="6">Belongs to the peptidase M48 family.</text>
</comment>
<keyword evidence="3 6" id="KW-0378">Hydrolase</keyword>
<accession>W0SDY9</accession>
<evidence type="ECO:0000256" key="2">
    <source>
        <dbReference type="ARBA" id="ARBA00022723"/>
    </source>
</evidence>
<dbReference type="PROSITE" id="PS51257">
    <property type="entry name" value="PROKAR_LIPOPROTEIN"/>
    <property type="match status" value="1"/>
</dbReference>
<proteinExistence type="inferred from homology"/>
<keyword evidence="2" id="KW-0479">Metal-binding</keyword>
<dbReference type="Pfam" id="PF01435">
    <property type="entry name" value="Peptidase_M48"/>
    <property type="match status" value="1"/>
</dbReference>
<keyword evidence="1 6" id="KW-0645">Protease</keyword>
<dbReference type="OrthoDB" id="8557672at2"/>
<keyword evidence="7" id="KW-0732">Signal</keyword>
<name>W0SDY9_9PROT</name>
<evidence type="ECO:0000256" key="7">
    <source>
        <dbReference type="SAM" id="SignalP"/>
    </source>
</evidence>
<organism evidence="9 10">
    <name type="scientific">Sulfuritalea hydrogenivorans sk43H</name>
    <dbReference type="NCBI Taxonomy" id="1223802"/>
    <lineage>
        <taxon>Bacteria</taxon>
        <taxon>Pseudomonadati</taxon>
        <taxon>Pseudomonadota</taxon>
        <taxon>Betaproteobacteria</taxon>
        <taxon>Nitrosomonadales</taxon>
        <taxon>Sterolibacteriaceae</taxon>
        <taxon>Sulfuritalea</taxon>
    </lineage>
</organism>